<evidence type="ECO:0000313" key="2">
    <source>
        <dbReference type="EMBL" id="GFE12851.1"/>
    </source>
</evidence>
<sequence length="140" mass="14882">MTSSRAARPLKGAAVTAFAILVCHVILSVGYAAVRAKKRANPSSAWADLDLRLATFALGIVIVMPLILWIGMRIMGEKDNYALVIGGSLAWLFGAGYNLDYIMYTPSVHLPVPLLVAMVAVGGLLSLDSVAHRLTGRAMS</sequence>
<dbReference type="Proteomes" id="UP000430079">
    <property type="component" value="Unassembled WGS sequence"/>
</dbReference>
<feature type="transmembrane region" description="Helical" evidence="1">
    <location>
        <begin position="53"/>
        <end position="70"/>
    </location>
</feature>
<keyword evidence="1" id="KW-0472">Membrane</keyword>
<accession>A0A640SRH0</accession>
<reference evidence="2 3" key="1">
    <citation type="submission" date="2019-12" db="EMBL/GenBank/DDBJ databases">
        <title>Whole genome shotgun sequence of Streptomyces hygroscopicus subsp. glebosus NBRC 13786.</title>
        <authorList>
            <person name="Ichikawa N."/>
            <person name="Kimura A."/>
            <person name="Kitahashi Y."/>
            <person name="Komaki H."/>
            <person name="Tamura T."/>
        </authorList>
    </citation>
    <scope>NUCLEOTIDE SEQUENCE [LARGE SCALE GENOMIC DNA]</scope>
    <source>
        <strain evidence="2 3">NBRC 13786</strain>
    </source>
</reference>
<dbReference type="AlphaFoldDB" id="A0A640SRH0"/>
<feature type="transmembrane region" description="Helical" evidence="1">
    <location>
        <begin position="110"/>
        <end position="131"/>
    </location>
</feature>
<name>A0A640SRH0_9ACTN</name>
<gene>
    <name evidence="2" type="ORF">Sgleb_08980</name>
</gene>
<keyword evidence="1" id="KW-0812">Transmembrane</keyword>
<protein>
    <submittedName>
        <fullName evidence="2">Uncharacterized protein</fullName>
    </submittedName>
</protein>
<keyword evidence="3" id="KW-1185">Reference proteome</keyword>
<evidence type="ECO:0000313" key="3">
    <source>
        <dbReference type="Proteomes" id="UP000430079"/>
    </source>
</evidence>
<dbReference type="EMBL" id="BLIO01000001">
    <property type="protein sequence ID" value="GFE12851.1"/>
    <property type="molecule type" value="Genomic_DNA"/>
</dbReference>
<feature type="transmembrane region" description="Helical" evidence="1">
    <location>
        <begin position="12"/>
        <end position="33"/>
    </location>
</feature>
<feature type="transmembrane region" description="Helical" evidence="1">
    <location>
        <begin position="82"/>
        <end position="104"/>
    </location>
</feature>
<organism evidence="2 3">
    <name type="scientific">Streptomyces glebosus</name>
    <dbReference type="NCBI Taxonomy" id="249580"/>
    <lineage>
        <taxon>Bacteria</taxon>
        <taxon>Bacillati</taxon>
        <taxon>Actinomycetota</taxon>
        <taxon>Actinomycetes</taxon>
        <taxon>Kitasatosporales</taxon>
        <taxon>Streptomycetaceae</taxon>
        <taxon>Streptomyces</taxon>
    </lineage>
</organism>
<dbReference type="RefSeq" id="WP_190142468.1">
    <property type="nucleotide sequence ID" value="NZ_BLIO01000001.1"/>
</dbReference>
<comment type="caution">
    <text evidence="2">The sequence shown here is derived from an EMBL/GenBank/DDBJ whole genome shotgun (WGS) entry which is preliminary data.</text>
</comment>
<keyword evidence="1" id="KW-1133">Transmembrane helix</keyword>
<evidence type="ECO:0000256" key="1">
    <source>
        <dbReference type="SAM" id="Phobius"/>
    </source>
</evidence>
<proteinExistence type="predicted"/>